<dbReference type="InterPro" id="IPR051317">
    <property type="entry name" value="Gfo/Idh/MocA_oxidoreduct"/>
</dbReference>
<evidence type="ECO:0000259" key="4">
    <source>
        <dbReference type="Pfam" id="PF02894"/>
    </source>
</evidence>
<dbReference type="Gene3D" id="3.40.50.720">
    <property type="entry name" value="NAD(P)-binding Rossmann-like Domain"/>
    <property type="match status" value="1"/>
</dbReference>
<dbReference type="EMBL" id="PXYI01000006">
    <property type="protein sequence ID" value="PSJ38602.1"/>
    <property type="molecule type" value="Genomic_DNA"/>
</dbReference>
<comment type="caution">
    <text evidence="5">The sequence shown here is derived from an EMBL/GenBank/DDBJ whole genome shotgun (WGS) entry which is preliminary data.</text>
</comment>
<dbReference type="GO" id="GO:0000166">
    <property type="term" value="F:nucleotide binding"/>
    <property type="evidence" value="ECO:0007669"/>
    <property type="project" value="InterPro"/>
</dbReference>
<reference evidence="5 6" key="1">
    <citation type="submission" date="2018-03" db="EMBL/GenBank/DDBJ databases">
        <title>The draft genome of Sphingosinicella sp. GL-C-18.</title>
        <authorList>
            <person name="Liu L."/>
            <person name="Li L."/>
            <person name="Liang L."/>
            <person name="Zhang X."/>
            <person name="Wang T."/>
        </authorList>
    </citation>
    <scope>NUCLEOTIDE SEQUENCE [LARGE SCALE GENOMIC DNA]</scope>
    <source>
        <strain evidence="5 6">GL-C-18</strain>
    </source>
</reference>
<dbReference type="Pfam" id="PF02894">
    <property type="entry name" value="GFO_IDH_MocA_C"/>
    <property type="match status" value="1"/>
</dbReference>
<name>A0A2P7QKW8_9SPHN</name>
<dbReference type="InterPro" id="IPR004104">
    <property type="entry name" value="Gfo/Idh/MocA-like_OxRdtase_C"/>
</dbReference>
<feature type="domain" description="Gfo/Idh/MocA-like oxidoreductase C-terminal" evidence="4">
    <location>
        <begin position="106"/>
        <end position="315"/>
    </location>
</feature>
<keyword evidence="2" id="KW-0560">Oxidoreductase</keyword>
<accession>A0A2P7QKW8</accession>
<evidence type="ECO:0000259" key="3">
    <source>
        <dbReference type="Pfam" id="PF01408"/>
    </source>
</evidence>
<gene>
    <name evidence="5" type="ORF">C7I55_18545</name>
</gene>
<comment type="similarity">
    <text evidence="1">Belongs to the Gfo/Idh/MocA family.</text>
</comment>
<sequence length="316" mass="33931">MAGTVFHAPLIRAVPEFELAAIAGSAEAAALIADPAIDVVVIATPNRSHYPLAETALRAGKHVVVDKPLTVTSAEAVGLIALAAEQKRMLTVFQNRRWDGDYLTVKDAVRSGRLGEIALFEAHWDRFRPAIKPGWRETPAEGAGLFFDLGAHLIDQALQLFGTPEALTADIGAQRSDAEVDDYFRLTLHYGRLRVNLSAATLIAAPRPRFAVYGTGGALVKYGLDPQEAALKAGIDPRSPGFGEEGPDLYATFTGADGAEERIPAQPGRYVAFYEQVAAALCDGSPVPVEPADARAALRIIELARESARERRRIAI</sequence>
<proteinExistence type="inferred from homology"/>
<dbReference type="InterPro" id="IPR000683">
    <property type="entry name" value="Gfo/Idh/MocA-like_OxRdtase_N"/>
</dbReference>
<dbReference type="Pfam" id="PF01408">
    <property type="entry name" value="GFO_IDH_MocA"/>
    <property type="match status" value="1"/>
</dbReference>
<dbReference type="AlphaFoldDB" id="A0A2P7QKW8"/>
<evidence type="ECO:0000313" key="6">
    <source>
        <dbReference type="Proteomes" id="UP000241167"/>
    </source>
</evidence>
<keyword evidence="6" id="KW-1185">Reference proteome</keyword>
<organism evidence="5 6">
    <name type="scientific">Allosphingosinicella deserti</name>
    <dbReference type="NCBI Taxonomy" id="2116704"/>
    <lineage>
        <taxon>Bacteria</taxon>
        <taxon>Pseudomonadati</taxon>
        <taxon>Pseudomonadota</taxon>
        <taxon>Alphaproteobacteria</taxon>
        <taxon>Sphingomonadales</taxon>
        <taxon>Sphingomonadaceae</taxon>
        <taxon>Allosphingosinicella</taxon>
    </lineage>
</organism>
<evidence type="ECO:0000256" key="2">
    <source>
        <dbReference type="ARBA" id="ARBA00023002"/>
    </source>
</evidence>
<feature type="domain" description="Gfo/Idh/MocA-like oxidoreductase N-terminal" evidence="3">
    <location>
        <begin position="26"/>
        <end position="92"/>
    </location>
</feature>
<evidence type="ECO:0000256" key="1">
    <source>
        <dbReference type="ARBA" id="ARBA00010928"/>
    </source>
</evidence>
<protein>
    <submittedName>
        <fullName evidence="5">Oxidoreductase</fullName>
    </submittedName>
</protein>
<dbReference type="Proteomes" id="UP000241167">
    <property type="component" value="Unassembled WGS sequence"/>
</dbReference>
<evidence type="ECO:0000313" key="5">
    <source>
        <dbReference type="EMBL" id="PSJ38602.1"/>
    </source>
</evidence>
<dbReference type="PANTHER" id="PTHR43708">
    <property type="entry name" value="CONSERVED EXPRESSED OXIDOREDUCTASE (EUROFUNG)"/>
    <property type="match status" value="1"/>
</dbReference>
<dbReference type="SUPFAM" id="SSF51735">
    <property type="entry name" value="NAD(P)-binding Rossmann-fold domains"/>
    <property type="match status" value="1"/>
</dbReference>
<dbReference type="Gene3D" id="3.30.360.10">
    <property type="entry name" value="Dihydrodipicolinate Reductase, domain 2"/>
    <property type="match status" value="1"/>
</dbReference>
<dbReference type="PANTHER" id="PTHR43708:SF5">
    <property type="entry name" value="CONSERVED EXPRESSED OXIDOREDUCTASE (EUROFUNG)-RELATED"/>
    <property type="match status" value="1"/>
</dbReference>
<dbReference type="GO" id="GO:0016491">
    <property type="term" value="F:oxidoreductase activity"/>
    <property type="evidence" value="ECO:0007669"/>
    <property type="project" value="UniProtKB-KW"/>
</dbReference>
<dbReference type="InterPro" id="IPR036291">
    <property type="entry name" value="NAD(P)-bd_dom_sf"/>
</dbReference>